<feature type="domain" description="EGF-like" evidence="6">
    <location>
        <begin position="1"/>
        <end position="34"/>
    </location>
</feature>
<dbReference type="EMBL" id="UYYG01000011">
    <property type="protein sequence ID" value="VDN51024.1"/>
    <property type="molecule type" value="Genomic_DNA"/>
</dbReference>
<evidence type="ECO:0000313" key="10">
    <source>
        <dbReference type="WBParaSite" id="DME_0000605801-mRNA-1"/>
    </source>
</evidence>
<sequence length="78" mass="8452">MCDSSDCNNQGTCIGNKQTYFCVCRLGYTGTKCETTLCDSDRDCNQKGICSGTSADFKCLCNIGFTGDKCEIPLHVKS</sequence>
<dbReference type="STRING" id="318479.A0A0N4UF62"/>
<keyword evidence="4 5" id="KW-1015">Disulfide bond</keyword>
<dbReference type="Proteomes" id="UP000038040">
    <property type="component" value="Unplaced"/>
</dbReference>
<feature type="domain" description="EGF-like" evidence="6">
    <location>
        <begin position="35"/>
        <end position="71"/>
    </location>
</feature>
<evidence type="ECO:0000256" key="2">
    <source>
        <dbReference type="ARBA" id="ARBA00022729"/>
    </source>
</evidence>
<feature type="disulfide bond" evidence="5">
    <location>
        <begin position="61"/>
        <end position="70"/>
    </location>
</feature>
<protein>
    <submittedName>
        <fullName evidence="10">EGF-like domain-containing protein</fullName>
    </submittedName>
</protein>
<organism evidence="8 10">
    <name type="scientific">Dracunculus medinensis</name>
    <name type="common">Guinea worm</name>
    <dbReference type="NCBI Taxonomy" id="318479"/>
    <lineage>
        <taxon>Eukaryota</taxon>
        <taxon>Metazoa</taxon>
        <taxon>Ecdysozoa</taxon>
        <taxon>Nematoda</taxon>
        <taxon>Chromadorea</taxon>
        <taxon>Rhabditida</taxon>
        <taxon>Spirurina</taxon>
        <taxon>Dracunculoidea</taxon>
        <taxon>Dracunculidae</taxon>
        <taxon>Dracunculus</taxon>
    </lineage>
</organism>
<reference evidence="7 9" key="2">
    <citation type="submission" date="2018-11" db="EMBL/GenBank/DDBJ databases">
        <authorList>
            <consortium name="Pathogen Informatics"/>
        </authorList>
    </citation>
    <scope>NUCLEOTIDE SEQUENCE [LARGE SCALE GENOMIC DNA]</scope>
</reference>
<dbReference type="GO" id="GO:0032991">
    <property type="term" value="C:protein-containing complex"/>
    <property type="evidence" value="ECO:0007669"/>
    <property type="project" value="TreeGrafter"/>
</dbReference>
<accession>A0A0N4UF62</accession>
<proteinExistence type="predicted"/>
<keyword evidence="3" id="KW-0677">Repeat</keyword>
<evidence type="ECO:0000313" key="7">
    <source>
        <dbReference type="EMBL" id="VDN51024.1"/>
    </source>
</evidence>
<name>A0A0N4UF62_DRAME</name>
<dbReference type="PROSITE" id="PS50026">
    <property type="entry name" value="EGF_3"/>
    <property type="match status" value="2"/>
</dbReference>
<dbReference type="GO" id="GO:0005886">
    <property type="term" value="C:plasma membrane"/>
    <property type="evidence" value="ECO:0007669"/>
    <property type="project" value="TreeGrafter"/>
</dbReference>
<gene>
    <name evidence="7" type="ORF">DME_LOCUS997</name>
</gene>
<reference evidence="10" key="1">
    <citation type="submission" date="2017-02" db="UniProtKB">
        <authorList>
            <consortium name="WormBaseParasite"/>
        </authorList>
    </citation>
    <scope>IDENTIFICATION</scope>
</reference>
<dbReference type="AlphaFoldDB" id="A0A0N4UF62"/>
<evidence type="ECO:0000259" key="6">
    <source>
        <dbReference type="PROSITE" id="PS50026"/>
    </source>
</evidence>
<evidence type="ECO:0000256" key="3">
    <source>
        <dbReference type="ARBA" id="ARBA00022737"/>
    </source>
</evidence>
<comment type="caution">
    <text evidence="5">Lacks conserved residue(s) required for the propagation of feature annotation.</text>
</comment>
<dbReference type="PROSITE" id="PS00022">
    <property type="entry name" value="EGF_1"/>
    <property type="match status" value="2"/>
</dbReference>
<dbReference type="SUPFAM" id="SSF57196">
    <property type="entry name" value="EGF/Laminin"/>
    <property type="match status" value="2"/>
</dbReference>
<dbReference type="FunFam" id="2.10.25.10:FF:000066">
    <property type="entry name" value="FAT atypical cadherin 4"/>
    <property type="match status" value="1"/>
</dbReference>
<evidence type="ECO:0000313" key="8">
    <source>
        <dbReference type="Proteomes" id="UP000038040"/>
    </source>
</evidence>
<dbReference type="WBParaSite" id="DME_0000605801-mRNA-1">
    <property type="protein sequence ID" value="DME_0000605801-mRNA-1"/>
    <property type="gene ID" value="DME_0000605801"/>
</dbReference>
<feature type="disulfide bond" evidence="5">
    <location>
        <begin position="24"/>
        <end position="33"/>
    </location>
</feature>
<dbReference type="GO" id="GO:0007157">
    <property type="term" value="P:heterophilic cell-cell adhesion via plasma membrane cell adhesion molecules"/>
    <property type="evidence" value="ECO:0007669"/>
    <property type="project" value="TreeGrafter"/>
</dbReference>
<keyword evidence="1 5" id="KW-0245">EGF-like domain</keyword>
<evidence type="ECO:0000256" key="1">
    <source>
        <dbReference type="ARBA" id="ARBA00022536"/>
    </source>
</evidence>
<dbReference type="PROSITE" id="PS01186">
    <property type="entry name" value="EGF_2"/>
    <property type="match status" value="2"/>
</dbReference>
<evidence type="ECO:0000313" key="9">
    <source>
        <dbReference type="Proteomes" id="UP000274756"/>
    </source>
</evidence>
<dbReference type="InterPro" id="IPR000742">
    <property type="entry name" value="EGF"/>
</dbReference>
<dbReference type="InterPro" id="IPR051022">
    <property type="entry name" value="Notch_Cell-Fate_Det"/>
</dbReference>
<dbReference type="GO" id="GO:0045197">
    <property type="term" value="P:establishment or maintenance of epithelial cell apical/basal polarity"/>
    <property type="evidence" value="ECO:0007669"/>
    <property type="project" value="TreeGrafter"/>
</dbReference>
<evidence type="ECO:0000256" key="5">
    <source>
        <dbReference type="PROSITE-ProRule" id="PRU00076"/>
    </source>
</evidence>
<keyword evidence="9" id="KW-1185">Reference proteome</keyword>
<dbReference type="SMART" id="SM00181">
    <property type="entry name" value="EGF"/>
    <property type="match status" value="2"/>
</dbReference>
<keyword evidence="2" id="KW-0732">Signal</keyword>
<dbReference type="Proteomes" id="UP000274756">
    <property type="component" value="Unassembled WGS sequence"/>
</dbReference>
<dbReference type="PANTHER" id="PTHR24049:SF22">
    <property type="entry name" value="DROSOPHILA CRUMBS HOMOLOG"/>
    <property type="match status" value="1"/>
</dbReference>
<dbReference type="OrthoDB" id="10040561at2759"/>
<evidence type="ECO:0000256" key="4">
    <source>
        <dbReference type="ARBA" id="ARBA00023157"/>
    </source>
</evidence>
<dbReference type="Gene3D" id="2.10.25.10">
    <property type="entry name" value="Laminin"/>
    <property type="match status" value="2"/>
</dbReference>
<dbReference type="Pfam" id="PF00008">
    <property type="entry name" value="EGF"/>
    <property type="match status" value="1"/>
</dbReference>
<dbReference type="PANTHER" id="PTHR24049">
    <property type="entry name" value="CRUMBS FAMILY MEMBER"/>
    <property type="match status" value="1"/>
</dbReference>